<accession>A0A9W9Z1A7</accession>
<comment type="caution">
    <text evidence="1">The sequence shown here is derived from an EMBL/GenBank/DDBJ whole genome shotgun (WGS) entry which is preliminary data.</text>
</comment>
<sequence>MINCKRGKRFIKIAAGRTATRGTMSQRKYGRPIVVFDGYDNSTVSTKQMTQQGDHRASKRRYFKALQTTEEIAASGGNALALLYNEKAGQCLDNQRINVTRKKLATKDHPESCRRLGWKTKDGQLIPVMTDLPAAPDNLLRIVRCNCSSGCNTLRCSCRKHTWNVLLHVAQCKGSSCTNSSVLAQEDCGSDDE</sequence>
<evidence type="ECO:0000313" key="2">
    <source>
        <dbReference type="Proteomes" id="UP001163046"/>
    </source>
</evidence>
<reference evidence="1" key="1">
    <citation type="submission" date="2023-01" db="EMBL/GenBank/DDBJ databases">
        <title>Genome assembly of the deep-sea coral Lophelia pertusa.</title>
        <authorList>
            <person name="Herrera S."/>
            <person name="Cordes E."/>
        </authorList>
    </citation>
    <scope>NUCLEOTIDE SEQUENCE</scope>
    <source>
        <strain evidence="1">USNM1676648</strain>
        <tissue evidence="1">Polyp</tissue>
    </source>
</reference>
<name>A0A9W9Z1A7_9CNID</name>
<dbReference type="EMBL" id="MU826831">
    <property type="protein sequence ID" value="KAJ7373337.1"/>
    <property type="molecule type" value="Genomic_DNA"/>
</dbReference>
<gene>
    <name evidence="1" type="ORF">OS493_012929</name>
</gene>
<organism evidence="1 2">
    <name type="scientific">Desmophyllum pertusum</name>
    <dbReference type="NCBI Taxonomy" id="174260"/>
    <lineage>
        <taxon>Eukaryota</taxon>
        <taxon>Metazoa</taxon>
        <taxon>Cnidaria</taxon>
        <taxon>Anthozoa</taxon>
        <taxon>Hexacorallia</taxon>
        <taxon>Scleractinia</taxon>
        <taxon>Caryophylliina</taxon>
        <taxon>Caryophylliidae</taxon>
        <taxon>Desmophyllum</taxon>
    </lineage>
</organism>
<dbReference type="Proteomes" id="UP001163046">
    <property type="component" value="Unassembled WGS sequence"/>
</dbReference>
<dbReference type="OrthoDB" id="5982857at2759"/>
<protein>
    <submittedName>
        <fullName evidence="1">Uncharacterized protein</fullName>
    </submittedName>
</protein>
<proteinExistence type="predicted"/>
<keyword evidence="2" id="KW-1185">Reference proteome</keyword>
<dbReference type="AlphaFoldDB" id="A0A9W9Z1A7"/>
<evidence type="ECO:0000313" key="1">
    <source>
        <dbReference type="EMBL" id="KAJ7373337.1"/>
    </source>
</evidence>